<evidence type="ECO:0000313" key="3">
    <source>
        <dbReference type="EMBL" id="WML91636.1"/>
    </source>
</evidence>
<accession>A0ABY9MV23</accession>
<dbReference type="InterPro" id="IPR013410">
    <property type="entry name" value="CRISPR-assoc_RAMP_Cmr4"/>
</dbReference>
<evidence type="ECO:0000313" key="4">
    <source>
        <dbReference type="Proteomes" id="UP001236657"/>
    </source>
</evidence>
<dbReference type="NCBIfam" id="TIGR02580">
    <property type="entry name" value="cas_RAMP_Cmr4"/>
    <property type="match status" value="1"/>
</dbReference>
<feature type="domain" description="CRISPR type III-associated protein" evidence="2">
    <location>
        <begin position="13"/>
        <end position="289"/>
    </location>
</feature>
<dbReference type="RefSeq" id="WP_308896475.1">
    <property type="nucleotide sequence ID" value="NZ_CP133218.1"/>
</dbReference>
<dbReference type="InterPro" id="IPR005537">
    <property type="entry name" value="RAMP_III_fam"/>
</dbReference>
<sequence>MQQANTILGLLAQTSIHAGTGSNTGVIDLPIQREGHNGWPCVFGSAMKGALRTRAETHYPRGPDGKLNPSVKFVFGPESNGEIDHAGALMVSDARLLLLPIRSLTSQFKWVTCPDALKRFKRDAERFGMKALQETIPAVTGDNAVVPQQTKDGALFLEEYRFDAKMQNLDGLIKSLANLMQRDDAETALQQQLVIVSNDMFAHLCQHATPVNAHIAIDSDTKTVRNGALWYEETLPPETLLYVGLSATKARAQNAEMPAESILGAVTGLFAQQPWLQVGGNETVGMGWCAIKALGGK</sequence>
<reference evidence="3 4" key="1">
    <citation type="submission" date="2023-08" db="EMBL/GenBank/DDBJ databases">
        <title>New molecular markers tilS and rpoB for phylogenetic and monitoring studies of the genus Thiothrix biodiversity.</title>
        <authorList>
            <person name="Ravin N.V."/>
            <person name="Smolyakov D."/>
            <person name="Markov N.D."/>
            <person name="Beletsky A.V."/>
            <person name="Mardanov A.V."/>
            <person name="Rudenko T.S."/>
            <person name="Grabovich M.Y."/>
        </authorList>
    </citation>
    <scope>NUCLEOTIDE SEQUENCE [LARGE SCALE GENOMIC DNA]</scope>
    <source>
        <strain evidence="3 4">MK1</strain>
    </source>
</reference>
<dbReference type="EMBL" id="CP133218">
    <property type="protein sequence ID" value="WML91636.1"/>
    <property type="molecule type" value="Genomic_DNA"/>
</dbReference>
<keyword evidence="4" id="KW-1185">Reference proteome</keyword>
<gene>
    <name evidence="3" type="primary">cmr4</name>
    <name evidence="3" type="ORF">RCF98_04675</name>
</gene>
<evidence type="ECO:0000256" key="1">
    <source>
        <dbReference type="ARBA" id="ARBA00023118"/>
    </source>
</evidence>
<evidence type="ECO:0000259" key="2">
    <source>
        <dbReference type="Pfam" id="PF03787"/>
    </source>
</evidence>
<dbReference type="PANTHER" id="PTHR36700">
    <property type="entry name" value="CRISPR SYSTEM CMR SUBUNIT CMR4"/>
    <property type="match status" value="1"/>
</dbReference>
<dbReference type="PANTHER" id="PTHR36700:SF1">
    <property type="entry name" value="CRISPR SYSTEM CMR SUBUNIT CMR4"/>
    <property type="match status" value="1"/>
</dbReference>
<name>A0ABY9MV23_9GAMM</name>
<protein>
    <submittedName>
        <fullName evidence="3">Type III-B CRISPR module RAMP protein Cmr4</fullName>
    </submittedName>
</protein>
<organism evidence="3 4">
    <name type="scientific">Thiothrix lacustris</name>
    <dbReference type="NCBI Taxonomy" id="525917"/>
    <lineage>
        <taxon>Bacteria</taxon>
        <taxon>Pseudomonadati</taxon>
        <taxon>Pseudomonadota</taxon>
        <taxon>Gammaproteobacteria</taxon>
        <taxon>Thiotrichales</taxon>
        <taxon>Thiotrichaceae</taxon>
        <taxon>Thiothrix</taxon>
    </lineage>
</organism>
<dbReference type="Pfam" id="PF03787">
    <property type="entry name" value="RAMPs"/>
    <property type="match status" value="1"/>
</dbReference>
<proteinExistence type="predicted"/>
<keyword evidence="1" id="KW-0051">Antiviral defense</keyword>
<dbReference type="Proteomes" id="UP001236657">
    <property type="component" value="Chromosome"/>
</dbReference>